<dbReference type="PANTHER" id="PTHR10848">
    <property type="entry name" value="MEIOTIC RECOMBINATION PROTEIN SPO11"/>
    <property type="match status" value="1"/>
</dbReference>
<evidence type="ECO:0000256" key="10">
    <source>
        <dbReference type="PROSITE-ProRule" id="PRU01385"/>
    </source>
</evidence>
<protein>
    <recommendedName>
        <fullName evidence="4">DNA topoisomerase (ATP-hydrolyzing)</fullName>
        <ecNumber evidence="4">5.6.2.2</ecNumber>
    </recommendedName>
</protein>
<dbReference type="InterPro" id="IPR036078">
    <property type="entry name" value="Spo11/TopoVI_A_sf"/>
</dbReference>
<keyword evidence="8 10" id="KW-0238">DNA-binding</keyword>
<dbReference type="RefSeq" id="XP_003057539.1">
    <property type="nucleotide sequence ID" value="XM_003057493.1"/>
</dbReference>
<keyword evidence="6" id="KW-0460">Magnesium</keyword>
<dbReference type="GO" id="GO:0007131">
    <property type="term" value="P:reciprocal meiotic recombination"/>
    <property type="evidence" value="ECO:0007669"/>
    <property type="project" value="TreeGrafter"/>
</dbReference>
<evidence type="ECO:0000256" key="11">
    <source>
        <dbReference type="SAM" id="MobiDB-lite"/>
    </source>
</evidence>
<dbReference type="GO" id="GO:0005524">
    <property type="term" value="F:ATP binding"/>
    <property type="evidence" value="ECO:0007669"/>
    <property type="project" value="InterPro"/>
</dbReference>
<dbReference type="eggNOG" id="KOG2795">
    <property type="taxonomic scope" value="Eukaryota"/>
</dbReference>
<sequence>MSVAPGARAWDSDDDDDADVREDEYAAADDALAPEETCARIERLAVAHARALLLPPSPLSPPSRERATRDAAAVEFAIRDVRAAVYAPGAGADAGAYRLPANAATTRVRLHDARRPAAYARLWKLLATVHHHLSERRAITQRALYYLLCARHPKLFPPGRARLVAAALRDAVTLLNCTRAAMGVTSASRGQVAGRVAILTPEDGVWRDFSDASAHFVVPGDVRAVERARLRSDARFVLIVEKDAAFDKLCRERIHARVPCVLVTAKGFPDLATRAFLKKFASEFPRVPMLALVDWNPSGLLILRTYRAGSSGGALEASRYALDVKWLGVRRADLERVDARARQPLTELDKAKIKNMLAAETGASQASELRAMLESGMKAEIESLYPEADGGVFTLSEFVVSKYLRGDYF</sequence>
<evidence type="ECO:0000256" key="4">
    <source>
        <dbReference type="ARBA" id="ARBA00012895"/>
    </source>
</evidence>
<dbReference type="PRINTS" id="PR01550">
    <property type="entry name" value="TOP6AFAMILY"/>
</dbReference>
<reference evidence="14 15" key="1">
    <citation type="journal article" date="2009" name="Science">
        <title>Green evolution and dynamic adaptations revealed by genomes of the marine picoeukaryotes Micromonas.</title>
        <authorList>
            <person name="Worden A.Z."/>
            <person name="Lee J.H."/>
            <person name="Mock T."/>
            <person name="Rouze P."/>
            <person name="Simmons M.P."/>
            <person name="Aerts A.L."/>
            <person name="Allen A.E."/>
            <person name="Cuvelier M.L."/>
            <person name="Derelle E."/>
            <person name="Everett M.V."/>
            <person name="Foulon E."/>
            <person name="Grimwood J."/>
            <person name="Gundlach H."/>
            <person name="Henrissat B."/>
            <person name="Napoli C."/>
            <person name="McDonald S.M."/>
            <person name="Parker M.S."/>
            <person name="Rombauts S."/>
            <person name="Salamov A."/>
            <person name="Von Dassow P."/>
            <person name="Badger J.H."/>
            <person name="Coutinho P.M."/>
            <person name="Demir E."/>
            <person name="Dubchak I."/>
            <person name="Gentemann C."/>
            <person name="Eikrem W."/>
            <person name="Gready J.E."/>
            <person name="John U."/>
            <person name="Lanier W."/>
            <person name="Lindquist E.A."/>
            <person name="Lucas S."/>
            <person name="Mayer K.F."/>
            <person name="Moreau H."/>
            <person name="Not F."/>
            <person name="Otillar R."/>
            <person name="Panaud O."/>
            <person name="Pangilinan J."/>
            <person name="Paulsen I."/>
            <person name="Piegu B."/>
            <person name="Poliakov A."/>
            <person name="Robbens S."/>
            <person name="Schmutz J."/>
            <person name="Toulza E."/>
            <person name="Wyss T."/>
            <person name="Zelensky A."/>
            <person name="Zhou K."/>
            <person name="Armbrust E.V."/>
            <person name="Bhattacharya D."/>
            <person name="Goodenough U.W."/>
            <person name="Van de Peer Y."/>
            <person name="Grigoriev I.V."/>
        </authorList>
    </citation>
    <scope>NUCLEOTIDE SEQUENCE [LARGE SCALE GENOMIC DNA]</scope>
    <source>
        <strain evidence="14 15">CCMP1545</strain>
    </source>
</reference>
<dbReference type="GO" id="GO:0003918">
    <property type="term" value="F:DNA topoisomerase type II (double strand cut, ATP-hydrolyzing) activity"/>
    <property type="evidence" value="ECO:0007669"/>
    <property type="project" value="UniProtKB-UniRule"/>
</dbReference>
<evidence type="ECO:0000259" key="13">
    <source>
        <dbReference type="Pfam" id="PF21180"/>
    </source>
</evidence>
<evidence type="ECO:0000256" key="8">
    <source>
        <dbReference type="ARBA" id="ARBA00023125"/>
    </source>
</evidence>
<keyword evidence="7 10" id="KW-0799">Topoisomerase</keyword>
<evidence type="ECO:0000256" key="9">
    <source>
        <dbReference type="ARBA" id="ARBA00023235"/>
    </source>
</evidence>
<dbReference type="EC" id="5.6.2.2" evidence="4"/>
<dbReference type="GO" id="GO:0003677">
    <property type="term" value="F:DNA binding"/>
    <property type="evidence" value="ECO:0007669"/>
    <property type="project" value="UniProtKB-UniRule"/>
</dbReference>
<dbReference type="Proteomes" id="UP000001876">
    <property type="component" value="Unassembled WGS sequence"/>
</dbReference>
<name>C1MN96_MICPC</name>
<keyword evidence="9 10" id="KW-0413">Isomerase</keyword>
<dbReference type="Gene3D" id="3.40.1360.10">
    <property type="match status" value="1"/>
</dbReference>
<dbReference type="GO" id="GO:0046872">
    <property type="term" value="F:metal ion binding"/>
    <property type="evidence" value="ECO:0007669"/>
    <property type="project" value="UniProtKB-KW"/>
</dbReference>
<accession>C1MN96</accession>
<feature type="domain" description="Topoisomerase 6 subunit A/Spo11 TOPRIM" evidence="13">
    <location>
        <begin position="236"/>
        <end position="386"/>
    </location>
</feature>
<dbReference type="EMBL" id="GG663737">
    <property type="protein sequence ID" value="EEH59184.1"/>
    <property type="molecule type" value="Genomic_DNA"/>
</dbReference>
<evidence type="ECO:0000256" key="5">
    <source>
        <dbReference type="ARBA" id="ARBA00022723"/>
    </source>
</evidence>
<dbReference type="GeneID" id="9682507"/>
<feature type="region of interest" description="Disordered" evidence="11">
    <location>
        <begin position="1"/>
        <end position="32"/>
    </location>
</feature>
<feature type="active site" description="O-(5'-phospho-DNA)-tyrosine intermediate" evidence="10">
    <location>
        <position position="146"/>
    </location>
</feature>
<dbReference type="PANTHER" id="PTHR10848:SF0">
    <property type="entry name" value="MEIOTIC RECOMBINATION PROTEIN SPO11"/>
    <property type="match status" value="1"/>
</dbReference>
<evidence type="ECO:0000256" key="6">
    <source>
        <dbReference type="ARBA" id="ARBA00022842"/>
    </source>
</evidence>
<dbReference type="GO" id="GO:0000228">
    <property type="term" value="C:nuclear chromosome"/>
    <property type="evidence" value="ECO:0007669"/>
    <property type="project" value="TreeGrafter"/>
</dbReference>
<dbReference type="InterPro" id="IPR034136">
    <property type="entry name" value="TOPRIM_Topo6A/Spo11"/>
</dbReference>
<keyword evidence="5" id="KW-0479">Metal-binding</keyword>
<dbReference type="GO" id="GO:0000706">
    <property type="term" value="P:meiotic DNA double-strand break processing"/>
    <property type="evidence" value="ECO:0007669"/>
    <property type="project" value="TreeGrafter"/>
</dbReference>
<comment type="similarity">
    <text evidence="3 10">Belongs to the TOP6A family.</text>
</comment>
<dbReference type="OrthoDB" id="5377392at2759"/>
<dbReference type="AlphaFoldDB" id="C1MN96"/>
<comment type="catalytic activity">
    <reaction evidence="1 10">
        <text>ATP-dependent breakage, passage and rejoining of double-stranded DNA.</text>
        <dbReference type="EC" id="5.6.2.2"/>
    </reaction>
</comment>
<dbReference type="OMA" id="RELYYVM"/>
<gene>
    <name evidence="14" type="primary">SPO11</name>
    <name evidence="14" type="ORF">MICPUCDRAFT_70176</name>
</gene>
<organism evidence="15">
    <name type="scientific">Micromonas pusilla (strain CCMP1545)</name>
    <name type="common">Picoplanktonic green alga</name>
    <dbReference type="NCBI Taxonomy" id="564608"/>
    <lineage>
        <taxon>Eukaryota</taxon>
        <taxon>Viridiplantae</taxon>
        <taxon>Chlorophyta</taxon>
        <taxon>Mamiellophyceae</taxon>
        <taxon>Mamiellales</taxon>
        <taxon>Mamiellaceae</taxon>
        <taxon>Micromonas</taxon>
    </lineage>
</organism>
<evidence type="ECO:0000256" key="3">
    <source>
        <dbReference type="ARBA" id="ARBA00006559"/>
    </source>
</evidence>
<feature type="domain" description="Spo11/DNA topoisomerase VI subunit A N-terminal" evidence="12">
    <location>
        <begin position="119"/>
        <end position="184"/>
    </location>
</feature>
<dbReference type="InterPro" id="IPR036388">
    <property type="entry name" value="WH-like_DNA-bd_sf"/>
</dbReference>
<dbReference type="PROSITE" id="PS52041">
    <property type="entry name" value="TOPO_IIB"/>
    <property type="match status" value="1"/>
</dbReference>
<evidence type="ECO:0000313" key="15">
    <source>
        <dbReference type="Proteomes" id="UP000001876"/>
    </source>
</evidence>
<feature type="compositionally biased region" description="Acidic residues" evidence="11">
    <location>
        <begin position="12"/>
        <end position="27"/>
    </location>
</feature>
<evidence type="ECO:0000256" key="1">
    <source>
        <dbReference type="ARBA" id="ARBA00000185"/>
    </source>
</evidence>
<evidence type="ECO:0000313" key="14">
    <source>
        <dbReference type="EMBL" id="EEH59184.1"/>
    </source>
</evidence>
<dbReference type="KEGG" id="mpp:MICPUCDRAFT_70176"/>
<proteinExistence type="inferred from homology"/>
<dbReference type="InterPro" id="IPR002815">
    <property type="entry name" value="Spo11/TopoVI_A"/>
</dbReference>
<dbReference type="Pfam" id="PF21180">
    <property type="entry name" value="TOP6A-Spo11_Toprim"/>
    <property type="match status" value="1"/>
</dbReference>
<evidence type="ECO:0000256" key="7">
    <source>
        <dbReference type="ARBA" id="ARBA00023029"/>
    </source>
</evidence>
<dbReference type="SUPFAM" id="SSF56726">
    <property type="entry name" value="DNA topoisomerase IV, alpha subunit"/>
    <property type="match status" value="1"/>
</dbReference>
<dbReference type="InterPro" id="IPR013049">
    <property type="entry name" value="Spo11/TopoVI_A_N"/>
</dbReference>
<dbReference type="GO" id="GO:0042138">
    <property type="term" value="P:meiotic DNA double-strand break formation"/>
    <property type="evidence" value="ECO:0007669"/>
    <property type="project" value="TreeGrafter"/>
</dbReference>
<evidence type="ECO:0000259" key="12">
    <source>
        <dbReference type="Pfam" id="PF04406"/>
    </source>
</evidence>
<comment type="cofactor">
    <cofactor evidence="2">
        <name>Mg(2+)</name>
        <dbReference type="ChEBI" id="CHEBI:18420"/>
    </cofactor>
</comment>
<keyword evidence="15" id="KW-1185">Reference proteome</keyword>
<dbReference type="CDD" id="cd00223">
    <property type="entry name" value="TOPRIM_TopoIIB_SPO"/>
    <property type="match status" value="1"/>
</dbReference>
<dbReference type="Pfam" id="PF04406">
    <property type="entry name" value="TP6A_N"/>
    <property type="match status" value="1"/>
</dbReference>
<evidence type="ECO:0000256" key="2">
    <source>
        <dbReference type="ARBA" id="ARBA00001946"/>
    </source>
</evidence>
<dbReference type="STRING" id="564608.C1MN96"/>
<dbReference type="Gene3D" id="1.10.10.10">
    <property type="entry name" value="Winged helix-like DNA-binding domain superfamily/Winged helix DNA-binding domain"/>
    <property type="match status" value="1"/>
</dbReference>